<gene>
    <name evidence="2" type="ORF">L596_009945</name>
</gene>
<name>A0A4U5PGT3_STECR</name>
<organism evidence="2 3">
    <name type="scientific">Steinernema carpocapsae</name>
    <name type="common">Entomopathogenic nematode</name>
    <dbReference type="NCBI Taxonomy" id="34508"/>
    <lineage>
        <taxon>Eukaryota</taxon>
        <taxon>Metazoa</taxon>
        <taxon>Ecdysozoa</taxon>
        <taxon>Nematoda</taxon>
        <taxon>Chromadorea</taxon>
        <taxon>Rhabditida</taxon>
        <taxon>Tylenchina</taxon>
        <taxon>Panagrolaimomorpha</taxon>
        <taxon>Strongyloidoidea</taxon>
        <taxon>Steinernematidae</taxon>
        <taxon>Steinernema</taxon>
    </lineage>
</organism>
<dbReference type="EMBL" id="AZBU02000002">
    <property type="protein sequence ID" value="TKR95827.1"/>
    <property type="molecule type" value="Genomic_DNA"/>
</dbReference>
<sequence>MCLCVETVFKVIAPLSFFFHFGLILLGGIGLSAKWDIKLYYGIFSFTIITMGVYTILLPQAFESDRFEFQVFDYFLFYHIVVEVLIIGLPSIFLIARNYDKKVFLVESVSVSIQTCLIMFFLVFRSVKKKKAVGSMFRDLDIRSYASYQFRRQRYGEIRLY</sequence>
<feature type="transmembrane region" description="Helical" evidence="1">
    <location>
        <begin position="39"/>
        <end position="62"/>
    </location>
</feature>
<keyword evidence="1" id="KW-0472">Membrane</keyword>
<evidence type="ECO:0000256" key="1">
    <source>
        <dbReference type="SAM" id="Phobius"/>
    </source>
</evidence>
<dbReference type="Proteomes" id="UP000298663">
    <property type="component" value="Unassembled WGS sequence"/>
</dbReference>
<comment type="caution">
    <text evidence="2">The sequence shown here is derived from an EMBL/GenBank/DDBJ whole genome shotgun (WGS) entry which is preliminary data.</text>
</comment>
<feature type="transmembrane region" description="Helical" evidence="1">
    <location>
        <begin position="74"/>
        <end position="97"/>
    </location>
</feature>
<keyword evidence="1" id="KW-0812">Transmembrane</keyword>
<accession>A0A4U5PGT3</accession>
<dbReference type="AlphaFoldDB" id="A0A4U5PGT3"/>
<evidence type="ECO:0000313" key="2">
    <source>
        <dbReference type="EMBL" id="TKR95827.1"/>
    </source>
</evidence>
<proteinExistence type="predicted"/>
<keyword evidence="3" id="KW-1185">Reference proteome</keyword>
<keyword evidence="1" id="KW-1133">Transmembrane helix</keyword>
<feature type="transmembrane region" description="Helical" evidence="1">
    <location>
        <begin position="103"/>
        <end position="124"/>
    </location>
</feature>
<evidence type="ECO:0000313" key="3">
    <source>
        <dbReference type="Proteomes" id="UP000298663"/>
    </source>
</evidence>
<feature type="transmembrane region" description="Helical" evidence="1">
    <location>
        <begin position="12"/>
        <end position="33"/>
    </location>
</feature>
<reference evidence="2 3" key="1">
    <citation type="journal article" date="2015" name="Genome Biol.">
        <title>Comparative genomics of Steinernema reveals deeply conserved gene regulatory networks.</title>
        <authorList>
            <person name="Dillman A.R."/>
            <person name="Macchietto M."/>
            <person name="Porter C.F."/>
            <person name="Rogers A."/>
            <person name="Williams B."/>
            <person name="Antoshechkin I."/>
            <person name="Lee M.M."/>
            <person name="Goodwin Z."/>
            <person name="Lu X."/>
            <person name="Lewis E.E."/>
            <person name="Goodrich-Blair H."/>
            <person name="Stock S.P."/>
            <person name="Adams B.J."/>
            <person name="Sternberg P.W."/>
            <person name="Mortazavi A."/>
        </authorList>
    </citation>
    <scope>NUCLEOTIDE SEQUENCE [LARGE SCALE GENOMIC DNA]</scope>
    <source>
        <strain evidence="2 3">ALL</strain>
    </source>
</reference>
<protein>
    <submittedName>
        <fullName evidence="2">Uncharacterized protein</fullName>
    </submittedName>
</protein>
<reference evidence="2 3" key="2">
    <citation type="journal article" date="2019" name="G3 (Bethesda)">
        <title>Hybrid Assembly of the Genome of the Entomopathogenic Nematode Steinernema carpocapsae Identifies the X-Chromosome.</title>
        <authorList>
            <person name="Serra L."/>
            <person name="Macchietto M."/>
            <person name="Macias-Munoz A."/>
            <person name="McGill C.J."/>
            <person name="Rodriguez I.M."/>
            <person name="Rodriguez B."/>
            <person name="Murad R."/>
            <person name="Mortazavi A."/>
        </authorList>
    </citation>
    <scope>NUCLEOTIDE SEQUENCE [LARGE SCALE GENOMIC DNA]</scope>
    <source>
        <strain evidence="2 3">ALL</strain>
    </source>
</reference>